<reference evidence="1 2" key="1">
    <citation type="journal article" date="2010" name="Cell Res.">
        <title>Complete genome sequence of the rifamycin SV-producing Amycolatopsis mediterranei U32 revealed its genetic characteristics in phylogeny and metabolism.</title>
        <authorList>
            <person name="Zhao W."/>
            <person name="Zhong Y."/>
            <person name="Yuan H."/>
            <person name="Wang J."/>
            <person name="Zheng H."/>
            <person name="Wang Y."/>
            <person name="Cen X."/>
            <person name="Xu F."/>
            <person name="Bai J."/>
            <person name="Han X."/>
            <person name="Lu G."/>
            <person name="Zhu Y."/>
            <person name="Shao Z."/>
            <person name="Yan H."/>
            <person name="Li C."/>
            <person name="Peng N."/>
            <person name="Zhang Z."/>
            <person name="Zhang Y."/>
            <person name="Lin W."/>
            <person name="Fan Y."/>
            <person name="Qin Z."/>
            <person name="Hu Y."/>
            <person name="Zhu B."/>
            <person name="Wang S."/>
            <person name="Ding X."/>
            <person name="Zhao G.P."/>
        </authorList>
    </citation>
    <scope>NUCLEOTIDE SEQUENCE [LARGE SCALE GENOMIC DNA]</scope>
    <source>
        <strain evidence="2">U-32</strain>
    </source>
</reference>
<accession>A0A0H3DE35</accession>
<protein>
    <submittedName>
        <fullName evidence="1">Uncharacterized protein</fullName>
    </submittedName>
</protein>
<dbReference type="AlphaFoldDB" id="A0A0H3DE35"/>
<dbReference type="RefSeq" id="WP_013227941.1">
    <property type="nucleotide sequence ID" value="NC_014318.1"/>
</dbReference>
<dbReference type="KEGG" id="amd:AMED_6152"/>
<dbReference type="GeneID" id="92873816"/>
<dbReference type="Proteomes" id="UP000000328">
    <property type="component" value="Chromosome"/>
</dbReference>
<organism evidence="1 2">
    <name type="scientific">Amycolatopsis mediterranei (strain U-32)</name>
    <dbReference type="NCBI Taxonomy" id="749927"/>
    <lineage>
        <taxon>Bacteria</taxon>
        <taxon>Bacillati</taxon>
        <taxon>Actinomycetota</taxon>
        <taxon>Actinomycetes</taxon>
        <taxon>Pseudonocardiales</taxon>
        <taxon>Pseudonocardiaceae</taxon>
        <taxon>Amycolatopsis</taxon>
    </lineage>
</organism>
<proteinExistence type="predicted"/>
<dbReference type="OrthoDB" id="3634874at2"/>
<name>A0A0H3DE35_AMYMU</name>
<dbReference type="PATRIC" id="fig|749927.5.peg.6398"/>
<gene>
    <name evidence="1" type="ordered locus">AMED_6152</name>
</gene>
<dbReference type="HOGENOM" id="CLU_2091666_0_0_11"/>
<evidence type="ECO:0000313" key="1">
    <source>
        <dbReference type="EMBL" id="ADJ47889.1"/>
    </source>
</evidence>
<sequence length="116" mass="12902">MPHNDPAPLTWTAKQGAYVTEYCGARWALITHSAHRGKSGWSGTDEWHLHRIYPPADEVVSGYGGWPIDHGRWLARPGLRGLIRAQQIAAWVIANPDAADAMTHHQITDAMEENGR</sequence>
<dbReference type="EMBL" id="CP002000">
    <property type="protein sequence ID" value="ADJ47889.1"/>
    <property type="molecule type" value="Genomic_DNA"/>
</dbReference>
<evidence type="ECO:0000313" key="2">
    <source>
        <dbReference type="Proteomes" id="UP000000328"/>
    </source>
</evidence>